<dbReference type="OrthoDB" id="3638028at2"/>
<protein>
    <recommendedName>
        <fullName evidence="3">Aminoglycoside/hydroxyurea antibiotic resistance kinase</fullName>
    </recommendedName>
</protein>
<reference evidence="1 2" key="1">
    <citation type="submission" date="2018-10" db="EMBL/GenBank/DDBJ databases">
        <title>Relationship between Morphology and Antimicrobial Activity in Streptomyces.</title>
        <authorList>
            <person name="Kang H.J."/>
            <person name="Kim S.B."/>
        </authorList>
    </citation>
    <scope>NUCLEOTIDE SEQUENCE [LARGE SCALE GENOMIC DNA]</scope>
    <source>
        <strain evidence="1 2">BH38</strain>
    </source>
</reference>
<dbReference type="Pfam" id="PF04655">
    <property type="entry name" value="APH_6_hur"/>
    <property type="match status" value="1"/>
</dbReference>
<name>A0A387HF74_9ACTN</name>
<proteinExistence type="predicted"/>
<dbReference type="GO" id="GO:0019748">
    <property type="term" value="P:secondary metabolic process"/>
    <property type="evidence" value="ECO:0007669"/>
    <property type="project" value="InterPro"/>
</dbReference>
<evidence type="ECO:0000313" key="1">
    <source>
        <dbReference type="EMBL" id="AYG82084.1"/>
    </source>
</evidence>
<dbReference type="InterPro" id="IPR006748">
    <property type="entry name" value="NH2Glyco/OHUrea_AB-resist_kin"/>
</dbReference>
<keyword evidence="2" id="KW-1185">Reference proteome</keyword>
<dbReference type="RefSeq" id="WP_120722722.1">
    <property type="nucleotide sequence ID" value="NZ_CP032698.1"/>
</dbReference>
<evidence type="ECO:0008006" key="3">
    <source>
        <dbReference type="Google" id="ProtNLM"/>
    </source>
</evidence>
<dbReference type="Gene3D" id="1.10.510.10">
    <property type="entry name" value="Transferase(Phosphotransferase) domain 1"/>
    <property type="match status" value="1"/>
</dbReference>
<dbReference type="InterPro" id="IPR011009">
    <property type="entry name" value="Kinase-like_dom_sf"/>
</dbReference>
<accession>A0A387HF74</accession>
<dbReference type="SUPFAM" id="SSF56112">
    <property type="entry name" value="Protein kinase-like (PK-like)"/>
    <property type="match status" value="1"/>
</dbReference>
<dbReference type="AlphaFoldDB" id="A0A387HF74"/>
<evidence type="ECO:0000313" key="2">
    <source>
        <dbReference type="Proteomes" id="UP000271554"/>
    </source>
</evidence>
<dbReference type="Proteomes" id="UP000271554">
    <property type="component" value="Chromosome"/>
</dbReference>
<dbReference type="KEGG" id="shun:DWB77_04254"/>
<dbReference type="EMBL" id="CP032698">
    <property type="protein sequence ID" value="AYG82084.1"/>
    <property type="molecule type" value="Genomic_DNA"/>
</dbReference>
<sequence>MTKRTLGEIPAGCRQRLLAHYGPAVKPWLDAVPGLLARAAGRWKLTLVAYHDAGHASVIAIAARPDGRPLLLKAWVDPSRFRHEVEALRLWARGPTVEVVEAADDLAMAALELIGGQPGGAGRPRRELQMVAAAVHGLHTLGRHRLRSEQLPLLTDYLAHEVRPQIERRMSELDLGGWRPLVEAGFAAVADLEEGSRRATVLHADLYRENVLFDWRGHPRLIDPLPMVGDPAFDWAFWTVYYELGRGTTALLAVASRASRIPVPALAPWCRLLAIHGLLFYVESGDPRATFMATVLSDLLATATTPRSGS</sequence>
<organism evidence="1 2">
    <name type="scientific">Streptomyces hundungensis</name>
    <dbReference type="NCBI Taxonomy" id="1077946"/>
    <lineage>
        <taxon>Bacteria</taxon>
        <taxon>Bacillati</taxon>
        <taxon>Actinomycetota</taxon>
        <taxon>Actinomycetes</taxon>
        <taxon>Kitasatosporales</taxon>
        <taxon>Streptomycetaceae</taxon>
        <taxon>Streptomyces</taxon>
    </lineage>
</organism>
<gene>
    <name evidence="1" type="ORF">DWB77_04254</name>
</gene>
<dbReference type="GO" id="GO:0016773">
    <property type="term" value="F:phosphotransferase activity, alcohol group as acceptor"/>
    <property type="evidence" value="ECO:0007669"/>
    <property type="project" value="InterPro"/>
</dbReference>